<organism evidence="2">
    <name type="scientific">Solibacter usitatus (strain Ellin6076)</name>
    <dbReference type="NCBI Taxonomy" id="234267"/>
    <lineage>
        <taxon>Bacteria</taxon>
        <taxon>Pseudomonadati</taxon>
        <taxon>Acidobacteriota</taxon>
        <taxon>Terriglobia</taxon>
        <taxon>Bryobacterales</taxon>
        <taxon>Solibacteraceae</taxon>
        <taxon>Candidatus Solibacter</taxon>
    </lineage>
</organism>
<evidence type="ECO:0000259" key="1">
    <source>
        <dbReference type="Pfam" id="PF00174"/>
    </source>
</evidence>
<feature type="domain" description="Oxidoreductase molybdopterin-binding" evidence="1">
    <location>
        <begin position="48"/>
        <end position="152"/>
    </location>
</feature>
<dbReference type="KEGG" id="sus:Acid_7253"/>
<dbReference type="Gene3D" id="3.90.420.10">
    <property type="entry name" value="Oxidoreductase, molybdopterin-binding domain"/>
    <property type="match status" value="1"/>
</dbReference>
<sequence precursor="true">MRRFAFAFLVAITALPDAGPALSIEGVTPAALQLTLADLSAMPRARAVVAEHIYEGVLVYDVLKKAGQPLGAQLRSTQLMKYAVLTGHDGYRALFSLPEFDPAFTSAGALIADRMDGKPIPERKGPLWLVLPDEKTGVRSVYMLERIQIQTAP</sequence>
<dbReference type="EMBL" id="CP000473">
    <property type="protein sequence ID" value="ABJ88164.1"/>
    <property type="molecule type" value="Genomic_DNA"/>
</dbReference>
<gene>
    <name evidence="2" type="ordered locus">Acid_7253</name>
</gene>
<protein>
    <recommendedName>
        <fullName evidence="1">Oxidoreductase molybdopterin-binding domain-containing protein</fullName>
    </recommendedName>
</protein>
<dbReference type="OrthoDB" id="129599at2"/>
<dbReference type="InParanoid" id="Q01QA6"/>
<dbReference type="STRING" id="234267.Acid_7253"/>
<proteinExistence type="predicted"/>
<dbReference type="InterPro" id="IPR036374">
    <property type="entry name" value="OxRdtase_Mopterin-bd_sf"/>
</dbReference>
<dbReference type="HOGENOM" id="CLU_118511_0_0_0"/>
<dbReference type="AlphaFoldDB" id="Q01QA6"/>
<dbReference type="eggNOG" id="COG2041">
    <property type="taxonomic scope" value="Bacteria"/>
</dbReference>
<dbReference type="Pfam" id="PF00174">
    <property type="entry name" value="Oxidored_molyb"/>
    <property type="match status" value="1"/>
</dbReference>
<dbReference type="SUPFAM" id="SSF56524">
    <property type="entry name" value="Oxidoreductase molybdopterin-binding domain"/>
    <property type="match status" value="1"/>
</dbReference>
<accession>Q01QA6</accession>
<name>Q01QA6_SOLUE</name>
<evidence type="ECO:0000313" key="2">
    <source>
        <dbReference type="EMBL" id="ABJ88164.1"/>
    </source>
</evidence>
<reference evidence="2" key="1">
    <citation type="submission" date="2006-10" db="EMBL/GenBank/DDBJ databases">
        <title>Complete sequence of Solibacter usitatus Ellin6076.</title>
        <authorList>
            <consortium name="US DOE Joint Genome Institute"/>
            <person name="Copeland A."/>
            <person name="Lucas S."/>
            <person name="Lapidus A."/>
            <person name="Barry K."/>
            <person name="Detter J.C."/>
            <person name="Glavina del Rio T."/>
            <person name="Hammon N."/>
            <person name="Israni S."/>
            <person name="Dalin E."/>
            <person name="Tice H."/>
            <person name="Pitluck S."/>
            <person name="Thompson L.S."/>
            <person name="Brettin T."/>
            <person name="Bruce D."/>
            <person name="Han C."/>
            <person name="Tapia R."/>
            <person name="Gilna P."/>
            <person name="Schmutz J."/>
            <person name="Larimer F."/>
            <person name="Land M."/>
            <person name="Hauser L."/>
            <person name="Kyrpides N."/>
            <person name="Mikhailova N."/>
            <person name="Janssen P.H."/>
            <person name="Kuske C.R."/>
            <person name="Richardson P."/>
        </authorList>
    </citation>
    <scope>NUCLEOTIDE SEQUENCE</scope>
    <source>
        <strain evidence="2">Ellin6076</strain>
    </source>
</reference>
<dbReference type="InterPro" id="IPR000572">
    <property type="entry name" value="OxRdtase_Mopterin-bd_dom"/>
</dbReference>